<dbReference type="VEuPathDB" id="VectorBase:CQUJHB003315"/>
<dbReference type="HOGENOM" id="CLU_1908735_0_0_1"/>
<keyword evidence="3" id="KW-1185">Reference proteome</keyword>
<dbReference type="STRING" id="7176.B0X339"/>
<dbReference type="EMBL" id="DS232307">
    <property type="protein sequence ID" value="EDS39541.1"/>
    <property type="molecule type" value="Genomic_DNA"/>
</dbReference>
<dbReference type="EnsemblMetazoa" id="CPIJ014011-RA">
    <property type="protein sequence ID" value="CPIJ014011-PA"/>
    <property type="gene ID" value="CPIJ014011"/>
</dbReference>
<evidence type="ECO:0000313" key="3">
    <source>
        <dbReference type="Proteomes" id="UP000002320"/>
    </source>
</evidence>
<proteinExistence type="predicted"/>
<name>B0X339_CULQU</name>
<dbReference type="OrthoDB" id="28455at2759"/>
<evidence type="ECO:0000313" key="2">
    <source>
        <dbReference type="EnsemblMetazoa" id="CPIJ014011-PA"/>
    </source>
</evidence>
<reference evidence="1" key="1">
    <citation type="submission" date="2007-03" db="EMBL/GenBank/DDBJ databases">
        <title>Annotation of Culex pipiens quinquefasciatus.</title>
        <authorList>
            <consortium name="The Broad Institute Genome Sequencing Platform"/>
            <person name="Atkinson P.W."/>
            <person name="Hemingway J."/>
            <person name="Christensen B.M."/>
            <person name="Higgs S."/>
            <person name="Kodira C."/>
            <person name="Hannick L."/>
            <person name="Megy K."/>
            <person name="O'Leary S."/>
            <person name="Pearson M."/>
            <person name="Haas B.J."/>
            <person name="Mauceli E."/>
            <person name="Wortman J.R."/>
            <person name="Lee N.H."/>
            <person name="Guigo R."/>
            <person name="Stanke M."/>
            <person name="Alvarado L."/>
            <person name="Amedeo P."/>
            <person name="Antoine C.H."/>
            <person name="Arensburger P."/>
            <person name="Bidwell S.L."/>
            <person name="Crawford M."/>
            <person name="Camaro F."/>
            <person name="Devon K."/>
            <person name="Engels R."/>
            <person name="Hammond M."/>
            <person name="Howarth C."/>
            <person name="Koehrsen M."/>
            <person name="Lawson D."/>
            <person name="Montgomery P."/>
            <person name="Nene V."/>
            <person name="Nusbaum C."/>
            <person name="Puiu D."/>
            <person name="Romero-Severson J."/>
            <person name="Severson D.W."/>
            <person name="Shumway M."/>
            <person name="Sisk P."/>
            <person name="Stolte C."/>
            <person name="Zeng Q."/>
            <person name="Eisenstadt E."/>
            <person name="Fraser-Liggett C."/>
            <person name="Strausberg R."/>
            <person name="Galagan J."/>
            <person name="Birren B."/>
            <person name="Collins F.H."/>
        </authorList>
    </citation>
    <scope>NUCLEOTIDE SEQUENCE [LARGE SCALE GENOMIC DNA]</scope>
    <source>
        <strain evidence="1">JHB</strain>
    </source>
</reference>
<reference evidence="2" key="2">
    <citation type="submission" date="2021-02" db="UniProtKB">
        <authorList>
            <consortium name="EnsemblMetazoa"/>
        </authorList>
    </citation>
    <scope>IDENTIFICATION</scope>
    <source>
        <strain evidence="2">JHB</strain>
    </source>
</reference>
<gene>
    <name evidence="2" type="primary">6046938</name>
    <name evidence="1" type="ORF">CpipJ_CPIJ014011</name>
</gene>
<dbReference type="AlphaFoldDB" id="B0X339"/>
<evidence type="ECO:0000313" key="1">
    <source>
        <dbReference type="EMBL" id="EDS39541.1"/>
    </source>
</evidence>
<dbReference type="VEuPathDB" id="VectorBase:CPIJ014011"/>
<accession>B0X339</accession>
<protein>
    <submittedName>
        <fullName evidence="1">Ribosome biogenesis regulatory protein</fullName>
    </submittedName>
</protein>
<dbReference type="KEGG" id="cqu:CpipJ_CPIJ014011"/>
<organism>
    <name type="scientific">Culex quinquefasciatus</name>
    <name type="common">Southern house mosquito</name>
    <name type="synonym">Culex pungens</name>
    <dbReference type="NCBI Taxonomy" id="7176"/>
    <lineage>
        <taxon>Eukaryota</taxon>
        <taxon>Metazoa</taxon>
        <taxon>Ecdysozoa</taxon>
        <taxon>Arthropoda</taxon>
        <taxon>Hexapoda</taxon>
        <taxon>Insecta</taxon>
        <taxon>Pterygota</taxon>
        <taxon>Neoptera</taxon>
        <taxon>Endopterygota</taxon>
        <taxon>Diptera</taxon>
        <taxon>Nematocera</taxon>
        <taxon>Culicoidea</taxon>
        <taxon>Culicidae</taxon>
        <taxon>Culicinae</taxon>
        <taxon>Culicini</taxon>
        <taxon>Culex</taxon>
        <taxon>Culex</taxon>
    </lineage>
</organism>
<dbReference type="Proteomes" id="UP000002320">
    <property type="component" value="Unassembled WGS sequence"/>
</dbReference>
<dbReference type="InParanoid" id="B0X339"/>
<sequence>MLINAVCELLTEGEEDAVVAKMHVRRQFYPVPETPCAEAAYKIGKKIGTNEVLDKSVPTYGYQRFKAETEKEWVVEVLLNAAKNKIARMRNIAHVKKIPISRTGFPGPDAVSTRELVNAANAAKASTSSVGDF</sequence>